<keyword evidence="8" id="KW-1185">Reference proteome</keyword>
<feature type="transmembrane region" description="Helical" evidence="6">
    <location>
        <begin position="366"/>
        <end position="383"/>
    </location>
</feature>
<comment type="subcellular location">
    <subcellularLocation>
        <location evidence="1">Cell membrane</location>
        <topology evidence="1">Multi-pass membrane protein</topology>
    </subcellularLocation>
</comment>
<evidence type="ECO:0000313" key="8">
    <source>
        <dbReference type="Proteomes" id="UP000315947"/>
    </source>
</evidence>
<feature type="transmembrane region" description="Helical" evidence="6">
    <location>
        <begin position="12"/>
        <end position="31"/>
    </location>
</feature>
<accession>A0ABX5WWN6</accession>
<feature type="transmembrane region" description="Helical" evidence="6">
    <location>
        <begin position="423"/>
        <end position="440"/>
    </location>
</feature>
<feature type="transmembrane region" description="Helical" evidence="6">
    <location>
        <begin position="43"/>
        <end position="65"/>
    </location>
</feature>
<evidence type="ECO:0000256" key="6">
    <source>
        <dbReference type="SAM" id="Phobius"/>
    </source>
</evidence>
<gene>
    <name evidence="7" type="ORF">FM037_09970</name>
</gene>
<name>A0ABX5WWN6_9GAMM</name>
<dbReference type="RefSeq" id="WP_144045880.1">
    <property type="nucleotide sequence ID" value="NZ_CP041614.1"/>
</dbReference>
<evidence type="ECO:0000256" key="5">
    <source>
        <dbReference type="ARBA" id="ARBA00023136"/>
    </source>
</evidence>
<feature type="transmembrane region" description="Helical" evidence="6">
    <location>
        <begin position="389"/>
        <end position="411"/>
    </location>
</feature>
<feature type="transmembrane region" description="Helical" evidence="6">
    <location>
        <begin position="86"/>
        <end position="107"/>
    </location>
</feature>
<keyword evidence="3 6" id="KW-0812">Transmembrane</keyword>
<keyword evidence="5 6" id="KW-0472">Membrane</keyword>
<keyword evidence="2" id="KW-1003">Cell membrane</keyword>
<evidence type="ECO:0000256" key="4">
    <source>
        <dbReference type="ARBA" id="ARBA00022989"/>
    </source>
</evidence>
<evidence type="ECO:0000256" key="1">
    <source>
        <dbReference type="ARBA" id="ARBA00004651"/>
    </source>
</evidence>
<feature type="transmembrane region" description="Helical" evidence="6">
    <location>
        <begin position="333"/>
        <end position="354"/>
    </location>
</feature>
<dbReference type="EMBL" id="CP041614">
    <property type="protein sequence ID" value="QDO83504.1"/>
    <property type="molecule type" value="Genomic_DNA"/>
</dbReference>
<feature type="transmembrane region" description="Helical" evidence="6">
    <location>
        <begin position="298"/>
        <end position="321"/>
    </location>
</feature>
<feature type="transmembrane region" description="Helical" evidence="6">
    <location>
        <begin position="446"/>
        <end position="468"/>
    </location>
</feature>
<feature type="transmembrane region" description="Helical" evidence="6">
    <location>
        <begin position="252"/>
        <end position="277"/>
    </location>
</feature>
<dbReference type="PANTHER" id="PTHR30250:SF11">
    <property type="entry name" value="O-ANTIGEN TRANSPORTER-RELATED"/>
    <property type="match status" value="1"/>
</dbReference>
<keyword evidence="4 6" id="KW-1133">Transmembrane helix</keyword>
<feature type="transmembrane region" description="Helical" evidence="6">
    <location>
        <begin position="216"/>
        <end position="232"/>
    </location>
</feature>
<feature type="transmembrane region" description="Helical" evidence="6">
    <location>
        <begin position="113"/>
        <end position="135"/>
    </location>
</feature>
<organism evidence="7 8">
    <name type="scientific">Shewanella psychropiezotolerans</name>
    <dbReference type="NCBI Taxonomy" id="2593655"/>
    <lineage>
        <taxon>Bacteria</taxon>
        <taxon>Pseudomonadati</taxon>
        <taxon>Pseudomonadota</taxon>
        <taxon>Gammaproteobacteria</taxon>
        <taxon>Alteromonadales</taxon>
        <taxon>Shewanellaceae</taxon>
        <taxon>Shewanella</taxon>
    </lineage>
</organism>
<reference evidence="7 8" key="1">
    <citation type="submission" date="2019-07" db="EMBL/GenBank/DDBJ databases">
        <title>Shewanella sp. YLB-06 whole genomic sequence.</title>
        <authorList>
            <person name="Yu L."/>
        </authorList>
    </citation>
    <scope>NUCLEOTIDE SEQUENCE [LARGE SCALE GENOMIC DNA]</scope>
    <source>
        <strain evidence="7 8">YLB-06</strain>
    </source>
</reference>
<protein>
    <submittedName>
        <fullName evidence="7">Oligosaccharide flippase family protein</fullName>
    </submittedName>
</protein>
<dbReference type="PANTHER" id="PTHR30250">
    <property type="entry name" value="PST FAMILY PREDICTED COLANIC ACID TRANSPORTER"/>
    <property type="match status" value="1"/>
</dbReference>
<evidence type="ECO:0000256" key="3">
    <source>
        <dbReference type="ARBA" id="ARBA00022692"/>
    </source>
</evidence>
<proteinExistence type="predicted"/>
<sequence>MSIINKNKDVVILAGGKILQVLLALISIKLLTSLLSEEEVGQYYLLLTILTLFNFAFLNPVGQYFGRHVIGWQTDNKLSVATNTLLSVRLLAILVSISVSYFIYSILGYDQYYTLGEFLTFVSISLLSGTYLVLLNNLNTLGMRLLFIKYLISSLFLGLILSLIITQYVTATGIGWLYGIALSQCVFIYPVYVKFVKVGERTKLAGKLNRSSCKKIIAFVIPITITLFLQWGQNSSYRIIIENKYSIETLAYVAVGFSVSSAIFTAVSSLATQYFNPIYFRNITNASKEQRTAAWNELAGVIFPVYICLALFVICLSPYLINVLVSDRFHDAYIYVAIGAIIELLRVSSNIVYLVSQSEVKTTTTIFPYIIGFVCSVTVLYFVDFSQYIWMIAVVLSVSYSIIFILLFVNMRRLLPISIKMKGVCKSVFLSIPFFLVPLIECKPSIISSLLIIVFFGMYLILCIYKLIRMHDGVIIK</sequence>
<dbReference type="Proteomes" id="UP000315947">
    <property type="component" value="Chromosome"/>
</dbReference>
<evidence type="ECO:0000313" key="7">
    <source>
        <dbReference type="EMBL" id="QDO83504.1"/>
    </source>
</evidence>
<feature type="transmembrane region" description="Helical" evidence="6">
    <location>
        <begin position="175"/>
        <end position="195"/>
    </location>
</feature>
<evidence type="ECO:0000256" key="2">
    <source>
        <dbReference type="ARBA" id="ARBA00022475"/>
    </source>
</evidence>
<feature type="transmembrane region" description="Helical" evidence="6">
    <location>
        <begin position="147"/>
        <end position="169"/>
    </location>
</feature>
<dbReference type="InterPro" id="IPR050833">
    <property type="entry name" value="Poly_Biosynth_Transport"/>
</dbReference>